<gene>
    <name evidence="1" type="ORF">GCM10010361_51460</name>
</gene>
<evidence type="ECO:0000313" key="1">
    <source>
        <dbReference type="EMBL" id="GAA0480410.1"/>
    </source>
</evidence>
<protein>
    <recommendedName>
        <fullName evidence="3">FHA domain-containing protein</fullName>
    </recommendedName>
</protein>
<evidence type="ECO:0008006" key="3">
    <source>
        <dbReference type="Google" id="ProtNLM"/>
    </source>
</evidence>
<dbReference type="Gene3D" id="2.40.10.120">
    <property type="match status" value="1"/>
</dbReference>
<sequence length="352" mass="37125">MDRQAARPLWQVRIRSAADGPVLGGGVLCANGTVLTCAHVVGPATGADGGPAGVLIDLPFVEGGRGIPARIVLSRTEAPVGSRDDLAVLRPARVPAGACPAPLDDADMPAGHGFDVYGFPVGHPDGVWATGRLTGRTAGGLLQFTVPGAQGHPAARGFSGSPLWDADLKAVVGMVTAVDRDAQLRTGYAVPVDGLRAHWPDLAEPYPVRLWVHDPYGAPARLVPLRAGGPDRREFWVGRSNGSGAEADILLASRRPHVVSRWHCRLVHEWGQWCVQVRPDGPQAFVWHVGDELPQPVPRGGRTRLRNGDRVLIPAALRSEEAAGASPDAPGVAALPHWQLEFVDDGQTSSLA</sequence>
<dbReference type="InterPro" id="IPR008984">
    <property type="entry name" value="SMAD_FHA_dom_sf"/>
</dbReference>
<organism evidence="1 2">
    <name type="scientific">Streptomyces olivaceiscleroticus</name>
    <dbReference type="NCBI Taxonomy" id="68245"/>
    <lineage>
        <taxon>Bacteria</taxon>
        <taxon>Bacillati</taxon>
        <taxon>Actinomycetota</taxon>
        <taxon>Actinomycetes</taxon>
        <taxon>Kitasatosporales</taxon>
        <taxon>Streptomycetaceae</taxon>
        <taxon>Streptomyces</taxon>
    </lineage>
</organism>
<name>A0ABP3KI55_9ACTN</name>
<evidence type="ECO:0000313" key="2">
    <source>
        <dbReference type="Proteomes" id="UP001500909"/>
    </source>
</evidence>
<proteinExistence type="predicted"/>
<dbReference type="SUPFAM" id="SSF50494">
    <property type="entry name" value="Trypsin-like serine proteases"/>
    <property type="match status" value="1"/>
</dbReference>
<reference evidence="2" key="1">
    <citation type="journal article" date="2019" name="Int. J. Syst. Evol. Microbiol.">
        <title>The Global Catalogue of Microorganisms (GCM) 10K type strain sequencing project: providing services to taxonomists for standard genome sequencing and annotation.</title>
        <authorList>
            <consortium name="The Broad Institute Genomics Platform"/>
            <consortium name="The Broad Institute Genome Sequencing Center for Infectious Disease"/>
            <person name="Wu L."/>
            <person name="Ma J."/>
        </authorList>
    </citation>
    <scope>NUCLEOTIDE SEQUENCE [LARGE SCALE GENOMIC DNA]</scope>
    <source>
        <strain evidence="2">JCM 4805</strain>
    </source>
</reference>
<dbReference type="RefSeq" id="WP_346097589.1">
    <property type="nucleotide sequence ID" value="NZ_BAAABY010000035.1"/>
</dbReference>
<dbReference type="CDD" id="cd00060">
    <property type="entry name" value="FHA"/>
    <property type="match status" value="1"/>
</dbReference>
<dbReference type="EMBL" id="BAAABY010000035">
    <property type="protein sequence ID" value="GAA0480410.1"/>
    <property type="molecule type" value="Genomic_DNA"/>
</dbReference>
<dbReference type="InterPro" id="IPR009003">
    <property type="entry name" value="Peptidase_S1_PA"/>
</dbReference>
<dbReference type="Pfam" id="PF13365">
    <property type="entry name" value="Trypsin_2"/>
    <property type="match status" value="1"/>
</dbReference>
<keyword evidence="2" id="KW-1185">Reference proteome</keyword>
<dbReference type="SUPFAM" id="SSF49879">
    <property type="entry name" value="SMAD/FHA domain"/>
    <property type="match status" value="1"/>
</dbReference>
<comment type="caution">
    <text evidence="1">The sequence shown here is derived from an EMBL/GenBank/DDBJ whole genome shotgun (WGS) entry which is preliminary data.</text>
</comment>
<dbReference type="Proteomes" id="UP001500909">
    <property type="component" value="Unassembled WGS sequence"/>
</dbReference>
<accession>A0ABP3KI55</accession>